<dbReference type="Proteomes" id="UP000553963">
    <property type="component" value="Unassembled WGS sequence"/>
</dbReference>
<dbReference type="InterPro" id="IPR011681">
    <property type="entry name" value="GcrA"/>
</dbReference>
<evidence type="ECO:0000256" key="1">
    <source>
        <dbReference type="SAM" id="MobiDB-lite"/>
    </source>
</evidence>
<accession>A0A840AXU2</accession>
<evidence type="ECO:0000313" key="2">
    <source>
        <dbReference type="EMBL" id="MBB3933621.1"/>
    </source>
</evidence>
<evidence type="ECO:0000313" key="3">
    <source>
        <dbReference type="Proteomes" id="UP000553963"/>
    </source>
</evidence>
<name>A0A840AXU2_9HYPH</name>
<dbReference type="Gene3D" id="1.10.10.60">
    <property type="entry name" value="Homeodomain-like"/>
    <property type="match status" value="1"/>
</dbReference>
<feature type="region of interest" description="Disordered" evidence="1">
    <location>
        <begin position="50"/>
        <end position="82"/>
    </location>
</feature>
<reference evidence="2 3" key="1">
    <citation type="submission" date="2020-08" db="EMBL/GenBank/DDBJ databases">
        <title>Genomic Encyclopedia of Type Strains, Phase IV (KMG-IV): sequencing the most valuable type-strain genomes for metagenomic binning, comparative biology and taxonomic classification.</title>
        <authorList>
            <person name="Goeker M."/>
        </authorList>
    </citation>
    <scope>NUCLEOTIDE SEQUENCE [LARGE SCALE GENOMIC DNA]</scope>
    <source>
        <strain evidence="2 3">DSM 25966</strain>
    </source>
</reference>
<dbReference type="RefSeq" id="WP_183401258.1">
    <property type="nucleotide sequence ID" value="NZ_JACIDS010000006.1"/>
</dbReference>
<dbReference type="AlphaFoldDB" id="A0A840AXU2"/>
<protein>
    <submittedName>
        <fullName evidence="2">GcrA cell cycle regulator</fullName>
    </submittedName>
</protein>
<dbReference type="EMBL" id="JACIDS010000006">
    <property type="protein sequence ID" value="MBB3933621.1"/>
    <property type="molecule type" value="Genomic_DNA"/>
</dbReference>
<proteinExistence type="predicted"/>
<sequence length="183" mass="20031">MTWTDERVELLKKLWTDGLSASQIATELGGVTRNAVIGKVHRLSLSGRAKPAAAPVARARKPAATTSNGRQMPAASRPQPTMQRPLVAGNTALKPLVQPMAEPRRMLRATGGDDVVVPISLHATILTLTEQTCKWPIGDPNSEDFHFCGQRSNSGIPYCEYHSRIAYQPVNDRRRERKLVVGA</sequence>
<keyword evidence="3" id="KW-1185">Reference proteome</keyword>
<comment type="caution">
    <text evidence="2">The sequence shown here is derived from an EMBL/GenBank/DDBJ whole genome shotgun (WGS) entry which is preliminary data.</text>
</comment>
<dbReference type="Pfam" id="PF07750">
    <property type="entry name" value="GcrA"/>
    <property type="match status" value="1"/>
</dbReference>
<organism evidence="2 3">
    <name type="scientific">Kaistia hirudinis</name>
    <dbReference type="NCBI Taxonomy" id="1293440"/>
    <lineage>
        <taxon>Bacteria</taxon>
        <taxon>Pseudomonadati</taxon>
        <taxon>Pseudomonadota</taxon>
        <taxon>Alphaproteobacteria</taxon>
        <taxon>Hyphomicrobiales</taxon>
        <taxon>Kaistiaceae</taxon>
        <taxon>Kaistia</taxon>
    </lineage>
</organism>
<gene>
    <name evidence="2" type="ORF">GGR25_004694</name>
</gene>